<evidence type="ECO:0000313" key="4">
    <source>
        <dbReference type="Proteomes" id="UP000250918"/>
    </source>
</evidence>
<feature type="domain" description="PAS" evidence="2">
    <location>
        <begin position="340"/>
        <end position="379"/>
    </location>
</feature>
<evidence type="ECO:0000256" key="1">
    <source>
        <dbReference type="SAM" id="Phobius"/>
    </source>
</evidence>
<dbReference type="Gene3D" id="3.30.450.20">
    <property type="entry name" value="PAS domain"/>
    <property type="match status" value="1"/>
</dbReference>
<dbReference type="SUPFAM" id="SSF55785">
    <property type="entry name" value="PYP-like sensor domain (PAS domain)"/>
    <property type="match status" value="1"/>
</dbReference>
<dbReference type="EMBL" id="PQAP01000001">
    <property type="protein sequence ID" value="PWB76480.1"/>
    <property type="molecule type" value="Genomic_DNA"/>
</dbReference>
<evidence type="ECO:0000259" key="2">
    <source>
        <dbReference type="Pfam" id="PF13188"/>
    </source>
</evidence>
<dbReference type="Pfam" id="PF13188">
    <property type="entry name" value="PAS_8"/>
    <property type="match status" value="1"/>
</dbReference>
<name>A0A855XCU2_9BACT</name>
<feature type="non-terminal residue" evidence="3">
    <location>
        <position position="385"/>
    </location>
</feature>
<proteinExistence type="predicted"/>
<feature type="transmembrane region" description="Helical" evidence="1">
    <location>
        <begin position="298"/>
        <end position="318"/>
    </location>
</feature>
<comment type="caution">
    <text evidence="3">The sequence shown here is derived from an EMBL/GenBank/DDBJ whole genome shotgun (WGS) entry which is preliminary data.</text>
</comment>
<dbReference type="InterPro" id="IPR000014">
    <property type="entry name" value="PAS"/>
</dbReference>
<dbReference type="InterPro" id="IPR035965">
    <property type="entry name" value="PAS-like_dom_sf"/>
</dbReference>
<dbReference type="AlphaFoldDB" id="A0A855XCU2"/>
<keyword evidence="1" id="KW-1133">Transmembrane helix</keyword>
<feature type="transmembrane region" description="Helical" evidence="1">
    <location>
        <begin position="16"/>
        <end position="36"/>
    </location>
</feature>
<accession>A0A855XCU2</accession>
<organism evidence="3 4">
    <name type="scientific">candidate division GN15 bacterium</name>
    <dbReference type="NCBI Taxonomy" id="2072418"/>
    <lineage>
        <taxon>Bacteria</taxon>
        <taxon>candidate division GN15</taxon>
    </lineage>
</organism>
<dbReference type="Proteomes" id="UP000250918">
    <property type="component" value="Unassembled WGS sequence"/>
</dbReference>
<protein>
    <recommendedName>
        <fullName evidence="2">PAS domain-containing protein</fullName>
    </recommendedName>
</protein>
<keyword evidence="1" id="KW-0812">Transmembrane</keyword>
<gene>
    <name evidence="3" type="ORF">C3F09_00505</name>
</gene>
<reference evidence="3 4" key="1">
    <citation type="journal article" date="2018" name="ISME J.">
        <title>A methanotrophic archaeon couples anaerobic oxidation of methane to Fe(III) reduction.</title>
        <authorList>
            <person name="Cai C."/>
            <person name="Leu A.O."/>
            <person name="Xie G.J."/>
            <person name="Guo J."/>
            <person name="Feng Y."/>
            <person name="Zhao J.X."/>
            <person name="Tyson G.W."/>
            <person name="Yuan Z."/>
            <person name="Hu S."/>
        </authorList>
    </citation>
    <scope>NUCLEOTIDE SEQUENCE [LARGE SCALE GENOMIC DNA]</scope>
    <source>
        <strain evidence="3">FeB_12</strain>
    </source>
</reference>
<evidence type="ECO:0000313" key="3">
    <source>
        <dbReference type="EMBL" id="PWB76480.1"/>
    </source>
</evidence>
<sequence>MTQSVRPESSRVDQRFVPTAIILLVAIIFVITIVGISQSRKDSFELLVRQGQAFTNSLAEGAANAIAAGGFYDRLQYRRYSDLITSLLSGGRTSFTSQQLADFADRHDLEGVYIFGTDSSFIMGGSARNDMTQPPSTVRGHVVTLLASPDVPYAMVIDEDERTGEPVQYYLEIEGSLGEVIVIAAGAGTYSEALRTTGIGYLAQRMARSPDVQYIIYQTADGIIFSSTDPGKLLAIESDPFLRDALNQDSVSSRITEFRGDKVLELVKSFATPQYRVGVLRVGMSLDSYYAVSRAFDWQMVILSASLIGLVVLILLYTRSRRHRHELKREVSRIKSLTDTIFEQMRVGIAVVDDTGVIRLLNRKGEETLGVSGAEGRKWVEIAGT</sequence>
<keyword evidence="1" id="KW-0472">Membrane</keyword>